<proteinExistence type="predicted"/>
<dbReference type="KEGG" id="mpro:BJP34_15825"/>
<evidence type="ECO:0000313" key="1">
    <source>
        <dbReference type="EMBL" id="AOX00714.1"/>
    </source>
</evidence>
<name>A0A1D8TSZ0_9CYAN</name>
<protein>
    <submittedName>
        <fullName evidence="1">Uncharacterized protein</fullName>
    </submittedName>
</protein>
<dbReference type="EMBL" id="CP017599">
    <property type="protein sequence ID" value="AOX00714.1"/>
    <property type="molecule type" value="Genomic_DNA"/>
</dbReference>
<accession>A0A1D8TSZ0</accession>
<evidence type="ECO:0000313" key="2">
    <source>
        <dbReference type="Proteomes" id="UP000177870"/>
    </source>
</evidence>
<organism evidence="1 2">
    <name type="scientific">Moorena producens PAL-8-15-08-1</name>
    <dbReference type="NCBI Taxonomy" id="1458985"/>
    <lineage>
        <taxon>Bacteria</taxon>
        <taxon>Bacillati</taxon>
        <taxon>Cyanobacteriota</taxon>
        <taxon>Cyanophyceae</taxon>
        <taxon>Coleofasciculales</taxon>
        <taxon>Coleofasciculaceae</taxon>
        <taxon>Moorena</taxon>
    </lineage>
</organism>
<gene>
    <name evidence="1" type="ORF">BJP34_15825</name>
</gene>
<reference evidence="2" key="1">
    <citation type="submission" date="2016-10" db="EMBL/GenBank/DDBJ databases">
        <title>Comparative genomics uncovers the prolific and rare metabolic potential of the cyanobacterial genus Moorea.</title>
        <authorList>
            <person name="Leao T."/>
            <person name="Castelao G."/>
            <person name="Korobeynikov A."/>
            <person name="Monroe E.A."/>
            <person name="Podell S."/>
            <person name="Glukhov E."/>
            <person name="Allen E."/>
            <person name="Gerwick W.H."/>
            <person name="Gerwick L."/>
        </authorList>
    </citation>
    <scope>NUCLEOTIDE SEQUENCE [LARGE SCALE GENOMIC DNA]</scope>
    <source>
        <strain evidence="2">PAL-8-15-08-1</strain>
    </source>
</reference>
<dbReference type="Proteomes" id="UP000177870">
    <property type="component" value="Chromosome"/>
</dbReference>
<sequence length="86" mass="9784">MLFDTVVRYGQQHNQRLEAENEAPLTHPTQLFYKYEMHPIQPFILTATFFGATSEFYPISITVALDTHKFACAATEANGCDTIIWA</sequence>
<dbReference type="AlphaFoldDB" id="A0A1D8TSZ0"/>